<evidence type="ECO:0000313" key="1">
    <source>
        <dbReference type="EMBL" id="QJA61612.1"/>
    </source>
</evidence>
<dbReference type="EMBL" id="MT142437">
    <property type="protein sequence ID" value="QJA80832.1"/>
    <property type="molecule type" value="Genomic_DNA"/>
</dbReference>
<dbReference type="AlphaFoldDB" id="A0A6M3KG13"/>
<proteinExistence type="predicted"/>
<organism evidence="2">
    <name type="scientific">viral metagenome</name>
    <dbReference type="NCBI Taxonomy" id="1070528"/>
    <lineage>
        <taxon>unclassified sequences</taxon>
        <taxon>metagenomes</taxon>
        <taxon>organismal metagenomes</taxon>
    </lineage>
</organism>
<dbReference type="EMBL" id="MT141447">
    <property type="protein sequence ID" value="QJA61612.1"/>
    <property type="molecule type" value="Genomic_DNA"/>
</dbReference>
<sequence length="319" mass="33486">MLQGIKRFSNGFFKRSGTTISPKVSGDSLNIGSNRVVIGGGANDAGITFGSLGTATKGIDFTNSGLSASDHLCYFGTNNFIQIGDVAFPSATVYGTLTAYYFNVYGGDRTLTFSGTTAEDSDGGRRQRIIVSGKQSGGESSHLSILSWCHDGSGDDQKGRMETYINRGSDAFSPQIFDRKNSDGSYDWLPGTTGGLSNHISEATIDVTAAHTCTIQTNVPTGSKLLGVQLRVDAALAAGETWNAQYVTGSVQSIATAQAVAANTKVNKFFAANAATDITSDEVDITIQRSSNPGVDVFTAQGTIRAIVYYQALAAMANV</sequence>
<evidence type="ECO:0000313" key="2">
    <source>
        <dbReference type="EMBL" id="QJA80832.1"/>
    </source>
</evidence>
<gene>
    <name evidence="2" type="ORF">MM415A00639_0017</name>
    <name evidence="1" type="ORF">MM415B00913_0010</name>
</gene>
<protein>
    <submittedName>
        <fullName evidence="2">Uncharacterized protein</fullName>
    </submittedName>
</protein>
<reference evidence="2" key="1">
    <citation type="submission" date="2020-03" db="EMBL/GenBank/DDBJ databases">
        <title>The deep terrestrial virosphere.</title>
        <authorList>
            <person name="Holmfeldt K."/>
            <person name="Nilsson E."/>
            <person name="Simone D."/>
            <person name="Lopez-Fernandez M."/>
            <person name="Wu X."/>
            <person name="de Brujin I."/>
            <person name="Lundin D."/>
            <person name="Andersson A."/>
            <person name="Bertilsson S."/>
            <person name="Dopson M."/>
        </authorList>
    </citation>
    <scope>NUCLEOTIDE SEQUENCE</scope>
    <source>
        <strain evidence="2">MM415A00639</strain>
        <strain evidence="1">MM415B00913</strain>
    </source>
</reference>
<accession>A0A6M3KG13</accession>
<name>A0A6M3KG13_9ZZZZ</name>